<dbReference type="EMBL" id="BARU01008372">
    <property type="protein sequence ID" value="GAH40380.1"/>
    <property type="molecule type" value="Genomic_DNA"/>
</dbReference>
<protein>
    <submittedName>
        <fullName evidence="1">Uncharacterized protein</fullName>
    </submittedName>
</protein>
<sequence length="66" mass="7789">MITTQKVNKLVMWGYDASCPHKKLDNNMARAQFIVTLQPSYNQQIQNYYKIKISLRIIFKKEGIIL</sequence>
<gene>
    <name evidence="1" type="ORF">S03H2_16391</name>
</gene>
<proteinExistence type="predicted"/>
<name>X1G697_9ZZZZ</name>
<reference evidence="1" key="1">
    <citation type="journal article" date="2014" name="Front. Microbiol.">
        <title>High frequency of phylogenetically diverse reductive dehalogenase-homologous genes in deep subseafloor sedimentary metagenomes.</title>
        <authorList>
            <person name="Kawai M."/>
            <person name="Futagami T."/>
            <person name="Toyoda A."/>
            <person name="Takaki Y."/>
            <person name="Nishi S."/>
            <person name="Hori S."/>
            <person name="Arai W."/>
            <person name="Tsubouchi T."/>
            <person name="Morono Y."/>
            <person name="Uchiyama I."/>
            <person name="Ito T."/>
            <person name="Fujiyama A."/>
            <person name="Inagaki F."/>
            <person name="Takami H."/>
        </authorList>
    </citation>
    <scope>NUCLEOTIDE SEQUENCE</scope>
    <source>
        <strain evidence="1">Expedition CK06-06</strain>
    </source>
</reference>
<evidence type="ECO:0000313" key="1">
    <source>
        <dbReference type="EMBL" id="GAH40380.1"/>
    </source>
</evidence>
<organism evidence="1">
    <name type="scientific">marine sediment metagenome</name>
    <dbReference type="NCBI Taxonomy" id="412755"/>
    <lineage>
        <taxon>unclassified sequences</taxon>
        <taxon>metagenomes</taxon>
        <taxon>ecological metagenomes</taxon>
    </lineage>
</organism>
<comment type="caution">
    <text evidence="1">The sequence shown here is derived from an EMBL/GenBank/DDBJ whole genome shotgun (WGS) entry which is preliminary data.</text>
</comment>
<dbReference type="AlphaFoldDB" id="X1G697"/>
<accession>X1G697</accession>